<keyword evidence="3" id="KW-1185">Reference proteome</keyword>
<protein>
    <submittedName>
        <fullName evidence="2">Uncharacterized protein</fullName>
    </submittedName>
</protein>
<organism evidence="2 3">
    <name type="scientific">Rhizoclosmatium globosum</name>
    <dbReference type="NCBI Taxonomy" id="329046"/>
    <lineage>
        <taxon>Eukaryota</taxon>
        <taxon>Fungi</taxon>
        <taxon>Fungi incertae sedis</taxon>
        <taxon>Chytridiomycota</taxon>
        <taxon>Chytridiomycota incertae sedis</taxon>
        <taxon>Chytridiomycetes</taxon>
        <taxon>Chytridiales</taxon>
        <taxon>Chytriomycetaceae</taxon>
        <taxon>Rhizoclosmatium</taxon>
    </lineage>
</organism>
<accession>A0A1Y2C2L8</accession>
<gene>
    <name evidence="2" type="ORF">BCR33DRAFT_343426</name>
</gene>
<comment type="caution">
    <text evidence="2">The sequence shown here is derived from an EMBL/GenBank/DDBJ whole genome shotgun (WGS) entry which is preliminary data.</text>
</comment>
<dbReference type="EMBL" id="MCGO01000032">
    <property type="protein sequence ID" value="ORY41280.1"/>
    <property type="molecule type" value="Genomic_DNA"/>
</dbReference>
<feature type="region of interest" description="Disordered" evidence="1">
    <location>
        <begin position="1"/>
        <end position="29"/>
    </location>
</feature>
<evidence type="ECO:0000256" key="1">
    <source>
        <dbReference type="SAM" id="MobiDB-lite"/>
    </source>
</evidence>
<dbReference type="Proteomes" id="UP000193642">
    <property type="component" value="Unassembled WGS sequence"/>
</dbReference>
<evidence type="ECO:0000313" key="2">
    <source>
        <dbReference type="EMBL" id="ORY41280.1"/>
    </source>
</evidence>
<evidence type="ECO:0000313" key="3">
    <source>
        <dbReference type="Proteomes" id="UP000193642"/>
    </source>
</evidence>
<proteinExistence type="predicted"/>
<dbReference type="AlphaFoldDB" id="A0A1Y2C2L8"/>
<name>A0A1Y2C2L8_9FUNG</name>
<sequence>MFNFSKPLFSKSQNSTRQQDIQNRHTKPSHAKLMLVEETQIVSPYTPPTSPLLSEVVQIPGHEKLLQRHRLEGLRSILPLELFPNGVVGD</sequence>
<feature type="compositionally biased region" description="Polar residues" evidence="1">
    <location>
        <begin position="10"/>
        <end position="21"/>
    </location>
</feature>
<reference evidence="2 3" key="1">
    <citation type="submission" date="2016-07" db="EMBL/GenBank/DDBJ databases">
        <title>Pervasive Adenine N6-methylation of Active Genes in Fungi.</title>
        <authorList>
            <consortium name="DOE Joint Genome Institute"/>
            <person name="Mondo S.J."/>
            <person name="Dannebaum R.O."/>
            <person name="Kuo R.C."/>
            <person name="Labutti K."/>
            <person name="Haridas S."/>
            <person name="Kuo A."/>
            <person name="Salamov A."/>
            <person name="Ahrendt S.R."/>
            <person name="Lipzen A."/>
            <person name="Sullivan W."/>
            <person name="Andreopoulos W.B."/>
            <person name="Clum A."/>
            <person name="Lindquist E."/>
            <person name="Daum C."/>
            <person name="Ramamoorthy G.K."/>
            <person name="Gryganskyi A."/>
            <person name="Culley D."/>
            <person name="Magnuson J.K."/>
            <person name="James T.Y."/>
            <person name="O'Malley M.A."/>
            <person name="Stajich J.E."/>
            <person name="Spatafora J.W."/>
            <person name="Visel A."/>
            <person name="Grigoriev I.V."/>
        </authorList>
    </citation>
    <scope>NUCLEOTIDE SEQUENCE [LARGE SCALE GENOMIC DNA]</scope>
    <source>
        <strain evidence="2 3">JEL800</strain>
    </source>
</reference>